<reference evidence="3" key="3">
    <citation type="submission" date="2022-06" db="UniProtKB">
        <authorList>
            <consortium name="EnsemblMetazoa"/>
        </authorList>
    </citation>
    <scope>IDENTIFICATION</scope>
</reference>
<feature type="compositionally biased region" description="Polar residues" evidence="1">
    <location>
        <begin position="1"/>
        <end position="22"/>
    </location>
</feature>
<reference evidence="2" key="2">
    <citation type="submission" date="2020-01" db="EMBL/GenBank/DDBJ databases">
        <authorList>
            <person name="Korhonen P.K.K."/>
            <person name="Guangxu M.G."/>
            <person name="Wang T.W."/>
            <person name="Stroehlein A.J.S."/>
            <person name="Young N.D."/>
            <person name="Ang C.-S.A."/>
            <person name="Fernando D.W.F."/>
            <person name="Lu H.L."/>
            <person name="Taylor S.T."/>
            <person name="Ehtesham M.E.M."/>
            <person name="Najaraj S.H.N."/>
            <person name="Harsha G.H.G."/>
            <person name="Madugundu A.M."/>
            <person name="Renuse S.R."/>
            <person name="Holt D.H."/>
            <person name="Pandey A.P."/>
            <person name="Papenfuss A.P."/>
            <person name="Gasser R.B.G."/>
            <person name="Fischer K.F."/>
        </authorList>
    </citation>
    <scope>NUCLEOTIDE SEQUENCE</scope>
    <source>
        <strain evidence="2">SSS_KF_BRIS2020</strain>
    </source>
</reference>
<dbReference type="EnsemblMetazoa" id="SSS_2644s_mrna">
    <property type="protein sequence ID" value="KAF7491337.1"/>
    <property type="gene ID" value="SSS_2644"/>
</dbReference>
<dbReference type="EMBL" id="WVUK01000060">
    <property type="protein sequence ID" value="KAF7491337.1"/>
    <property type="molecule type" value="Genomic_DNA"/>
</dbReference>
<evidence type="ECO:0000313" key="2">
    <source>
        <dbReference type="EMBL" id="KAF7491337.1"/>
    </source>
</evidence>
<name>A0A834VBF3_SARSC</name>
<proteinExistence type="predicted"/>
<dbReference type="AlphaFoldDB" id="A0A834VBF3"/>
<dbReference type="Proteomes" id="UP000070412">
    <property type="component" value="Unassembled WGS sequence"/>
</dbReference>
<evidence type="ECO:0000256" key="1">
    <source>
        <dbReference type="SAM" id="MobiDB-lite"/>
    </source>
</evidence>
<feature type="region of interest" description="Disordered" evidence="1">
    <location>
        <begin position="1"/>
        <end position="24"/>
    </location>
</feature>
<keyword evidence="4" id="KW-1185">Reference proteome</keyword>
<sequence length="491" mass="57970">MGNHHATTIDSSIDSRESNPSLSIPHCPTLTMMIDSSFDQIQFIDEMSEENRINENTEIVMTQENDSGNVSVSDDLNQIGEFNQHQNLHRKRSSIYSQIVRLNNSSKTNQFNSYENQFVSMNRFQQSNFLKSITDAISGDLIIVCCRCDCKRSKWIQSSYGITKHQCFRSNHFNRKYQNQNINTVKLTSTSKRKCFWNIDILFKIFCFGSIEKNERSIKNGKNSFKNTIRFSSKNLDTSSVMNNIRDDCCCSQQFHYVYVDRVDHKSNPSTSTVWCYHVKPLKRIDSIDEEITVGILKHETLNVVIEKIMFETVEQHWRQYLNVNEKKTPRLSFQYRIENQDKFSQSVLRLTLNSNPNVDRVRDLLSIYKNSFVRYNRILLNSEHYATFWKYGIGWSTLVNNQIKIIETIQNFMQRFCKVIIDEDHRTTSTRFDTLKRRKTMKNLQIQNGECFQFDQFINVIVQCFALQSNKLEQSIEEWIQWQIRILNQS</sequence>
<evidence type="ECO:0000313" key="3">
    <source>
        <dbReference type="EnsemblMetazoa" id="KAF7491337.1"/>
    </source>
</evidence>
<accession>A0A834VBF3</accession>
<organism evidence="2">
    <name type="scientific">Sarcoptes scabiei</name>
    <name type="common">Itch mite</name>
    <name type="synonym">Acarus scabiei</name>
    <dbReference type="NCBI Taxonomy" id="52283"/>
    <lineage>
        <taxon>Eukaryota</taxon>
        <taxon>Metazoa</taxon>
        <taxon>Ecdysozoa</taxon>
        <taxon>Arthropoda</taxon>
        <taxon>Chelicerata</taxon>
        <taxon>Arachnida</taxon>
        <taxon>Acari</taxon>
        <taxon>Acariformes</taxon>
        <taxon>Sarcoptiformes</taxon>
        <taxon>Astigmata</taxon>
        <taxon>Psoroptidia</taxon>
        <taxon>Sarcoptoidea</taxon>
        <taxon>Sarcoptidae</taxon>
        <taxon>Sarcoptinae</taxon>
        <taxon>Sarcoptes</taxon>
    </lineage>
</organism>
<gene>
    <name evidence="2" type="ORF">SSS_2644</name>
</gene>
<dbReference type="OrthoDB" id="6502854at2759"/>
<evidence type="ECO:0000313" key="4">
    <source>
        <dbReference type="Proteomes" id="UP000070412"/>
    </source>
</evidence>
<protein>
    <submittedName>
        <fullName evidence="2 3">Uncharacterized protein</fullName>
    </submittedName>
</protein>
<reference evidence="4" key="1">
    <citation type="journal article" date="2020" name="PLoS Negl. Trop. Dis.">
        <title>High-quality nuclear genome for Sarcoptes scabiei-A critical resource for a neglected parasite.</title>
        <authorList>
            <person name="Korhonen P.K."/>
            <person name="Gasser R.B."/>
            <person name="Ma G."/>
            <person name="Wang T."/>
            <person name="Stroehlein A.J."/>
            <person name="Young N.D."/>
            <person name="Ang C.S."/>
            <person name="Fernando D.D."/>
            <person name="Lu H.C."/>
            <person name="Taylor S."/>
            <person name="Reynolds S.L."/>
            <person name="Mofiz E."/>
            <person name="Najaraj S.H."/>
            <person name="Gowda H."/>
            <person name="Madugundu A."/>
            <person name="Renuse S."/>
            <person name="Holt D."/>
            <person name="Pandey A."/>
            <person name="Papenfuss A.T."/>
            <person name="Fischer K."/>
        </authorList>
    </citation>
    <scope>NUCLEOTIDE SEQUENCE [LARGE SCALE GENOMIC DNA]</scope>
</reference>